<reference evidence="2 3" key="1">
    <citation type="journal article" date="2009" name="Stand. Genomic Sci.">
        <title>Complete genome sequence of Capnocytophaga ochracea type strain (VPI 2845).</title>
        <authorList>
            <person name="Mavrommatis K."/>
            <person name="Gronow S."/>
            <person name="Saunders E."/>
            <person name="Land M."/>
            <person name="Lapidus A."/>
            <person name="Copeland A."/>
            <person name="Glavina Del Rio T."/>
            <person name="Nolan M."/>
            <person name="Lucas S."/>
            <person name="Chen F."/>
            <person name="Tice H."/>
            <person name="Cheng J.F."/>
            <person name="Bruce D."/>
            <person name="Goodwin L."/>
            <person name="Pitluck S."/>
            <person name="Pati A."/>
            <person name="Ivanova N."/>
            <person name="Chen A."/>
            <person name="Palaniappan K."/>
            <person name="Chain P."/>
            <person name="Hauser L."/>
            <person name="Chang Y.J."/>
            <person name="Jeffries C.D."/>
            <person name="Brettin T."/>
            <person name="Detter J.C."/>
            <person name="Han C."/>
            <person name="Bristow J."/>
            <person name="Goker M."/>
            <person name="Rohde M."/>
            <person name="Eisen J.A."/>
            <person name="Markowitz V."/>
            <person name="Kyrpides N.C."/>
            <person name="Klenk H.P."/>
            <person name="Hugenholtz P."/>
        </authorList>
    </citation>
    <scope>NUCLEOTIDE SEQUENCE [LARGE SCALE GENOMIC DNA]</scope>
    <source>
        <strain evidence="3">ATCC 27872 / DSM 7271 / JCM 12966 / VPI 2845</strain>
    </source>
</reference>
<dbReference type="Proteomes" id="UP000006650">
    <property type="component" value="Chromosome"/>
</dbReference>
<dbReference type="CDD" id="cd06260">
    <property type="entry name" value="DUF820-like"/>
    <property type="match status" value="1"/>
</dbReference>
<dbReference type="STRING" id="521097.Coch_0682"/>
<dbReference type="HOGENOM" id="CLU_076312_7_1_10"/>
<dbReference type="Pfam" id="PF05685">
    <property type="entry name" value="Uma2"/>
    <property type="match status" value="1"/>
</dbReference>
<dbReference type="eggNOG" id="COG4636">
    <property type="taxonomic scope" value="Bacteria"/>
</dbReference>
<dbReference type="InterPro" id="IPR011335">
    <property type="entry name" value="Restrct_endonuc-II-like"/>
</dbReference>
<keyword evidence="3" id="KW-1185">Reference proteome</keyword>
<evidence type="ECO:0000313" key="2">
    <source>
        <dbReference type="EMBL" id="ACU92240.1"/>
    </source>
</evidence>
<dbReference type="InterPro" id="IPR008538">
    <property type="entry name" value="Uma2"/>
</dbReference>
<organism evidence="2 3">
    <name type="scientific">Capnocytophaga ochracea (strain ATCC 27872 / DSM 7271 / CCUG 9716 / JCM 12966 / NCTC 12371 / SS31 / VPI 2845)</name>
    <name type="common">Bacteroides ochraceus</name>
    <dbReference type="NCBI Taxonomy" id="521097"/>
    <lineage>
        <taxon>Bacteria</taxon>
        <taxon>Pseudomonadati</taxon>
        <taxon>Bacteroidota</taxon>
        <taxon>Flavobacteriia</taxon>
        <taxon>Flavobacteriales</taxon>
        <taxon>Flavobacteriaceae</taxon>
        <taxon>Capnocytophaga</taxon>
    </lineage>
</organism>
<name>C7M7Y4_CAPOD</name>
<dbReference type="SUPFAM" id="SSF52980">
    <property type="entry name" value="Restriction endonuclease-like"/>
    <property type="match status" value="1"/>
</dbReference>
<sequence>MKFKYALYEEAKVPEYWIIDPDHQNILVYILKGDKCQNPINVVDDYIPSEKFPTLKLHTNDIF</sequence>
<dbReference type="Gene3D" id="3.90.1570.10">
    <property type="entry name" value="tt1808, chain A"/>
    <property type="match status" value="1"/>
</dbReference>
<dbReference type="KEGG" id="coc:Coch_0682"/>
<accession>C7M7Y4</accession>
<proteinExistence type="predicted"/>
<dbReference type="EMBL" id="CP001632">
    <property type="protein sequence ID" value="ACU92240.1"/>
    <property type="molecule type" value="Genomic_DNA"/>
</dbReference>
<feature type="domain" description="Putative restriction endonuclease" evidence="1">
    <location>
        <begin position="4"/>
        <end position="55"/>
    </location>
</feature>
<dbReference type="AlphaFoldDB" id="C7M7Y4"/>
<gene>
    <name evidence="2" type="ordered locus">Coch_0682</name>
</gene>
<evidence type="ECO:0000259" key="1">
    <source>
        <dbReference type="Pfam" id="PF05685"/>
    </source>
</evidence>
<protein>
    <recommendedName>
        <fullName evidence="1">Putative restriction endonuclease domain-containing protein</fullName>
    </recommendedName>
</protein>
<evidence type="ECO:0000313" key="3">
    <source>
        <dbReference type="Proteomes" id="UP000006650"/>
    </source>
</evidence>
<dbReference type="InterPro" id="IPR012296">
    <property type="entry name" value="Nuclease_put_TT1808"/>
</dbReference>